<dbReference type="Proteomes" id="UP001152795">
    <property type="component" value="Unassembled WGS sequence"/>
</dbReference>
<reference evidence="1" key="1">
    <citation type="submission" date="2020-04" db="EMBL/GenBank/DDBJ databases">
        <authorList>
            <person name="Alioto T."/>
            <person name="Alioto T."/>
            <person name="Gomez Garrido J."/>
        </authorList>
    </citation>
    <scope>NUCLEOTIDE SEQUENCE</scope>
    <source>
        <strain evidence="1">A484AB</strain>
    </source>
</reference>
<evidence type="ECO:0000313" key="1">
    <source>
        <dbReference type="EMBL" id="CAB3984926.1"/>
    </source>
</evidence>
<dbReference type="AlphaFoldDB" id="A0A6S7G8Z8"/>
<dbReference type="OrthoDB" id="5973648at2759"/>
<protein>
    <submittedName>
        <fullName evidence="1">Neuron navigator 3</fullName>
    </submittedName>
</protein>
<name>A0A6S7G8Z8_PARCT</name>
<dbReference type="InterPro" id="IPR039041">
    <property type="entry name" value="Nav/unc-53"/>
</dbReference>
<dbReference type="Gene3D" id="1.10.418.10">
    <property type="entry name" value="Calponin-like domain"/>
    <property type="match status" value="1"/>
</dbReference>
<dbReference type="PANTHER" id="PTHR12784">
    <property type="entry name" value="STEERIN"/>
    <property type="match status" value="1"/>
</dbReference>
<proteinExistence type="predicted"/>
<comment type="caution">
    <text evidence="1">The sequence shown here is derived from an EMBL/GenBank/DDBJ whole genome shotgun (WGS) entry which is preliminary data.</text>
</comment>
<dbReference type="SMART" id="SM00033">
    <property type="entry name" value="CH"/>
    <property type="match status" value="1"/>
</dbReference>
<dbReference type="PROSITE" id="PS50021">
    <property type="entry name" value="CH"/>
    <property type="match status" value="1"/>
</dbReference>
<feature type="non-terminal residue" evidence="1">
    <location>
        <position position="1"/>
    </location>
</feature>
<dbReference type="Pfam" id="PF00307">
    <property type="entry name" value="CH"/>
    <property type="match status" value="1"/>
</dbReference>
<dbReference type="EMBL" id="CACRXK020000802">
    <property type="protein sequence ID" value="CAB3984926.1"/>
    <property type="molecule type" value="Genomic_DNA"/>
</dbReference>
<keyword evidence="2" id="KW-1185">Reference proteome</keyword>
<organism evidence="1 2">
    <name type="scientific">Paramuricea clavata</name>
    <name type="common">Red gorgonian</name>
    <name type="synonym">Violescent sea-whip</name>
    <dbReference type="NCBI Taxonomy" id="317549"/>
    <lineage>
        <taxon>Eukaryota</taxon>
        <taxon>Metazoa</taxon>
        <taxon>Cnidaria</taxon>
        <taxon>Anthozoa</taxon>
        <taxon>Octocorallia</taxon>
        <taxon>Malacalcyonacea</taxon>
        <taxon>Plexauridae</taxon>
        <taxon>Paramuricea</taxon>
    </lineage>
</organism>
<dbReference type="SUPFAM" id="SSF47576">
    <property type="entry name" value="Calponin-homology domain, CH-domain"/>
    <property type="match status" value="1"/>
</dbReference>
<evidence type="ECO:0000313" key="2">
    <source>
        <dbReference type="Proteomes" id="UP001152795"/>
    </source>
</evidence>
<dbReference type="InterPro" id="IPR036872">
    <property type="entry name" value="CH_dom_sf"/>
</dbReference>
<dbReference type="PANTHER" id="PTHR12784:SF28">
    <property type="entry name" value="PROTEIN SICKIE"/>
    <property type="match status" value="1"/>
</dbReference>
<dbReference type="CDD" id="cd21212">
    <property type="entry name" value="CH_NAV2-like"/>
    <property type="match status" value="1"/>
</dbReference>
<gene>
    <name evidence="1" type="ORF">PACLA_8A089221</name>
</gene>
<dbReference type="GO" id="GO:0022008">
    <property type="term" value="P:neurogenesis"/>
    <property type="evidence" value="ECO:0007669"/>
    <property type="project" value="InterPro"/>
</dbReference>
<dbReference type="InterPro" id="IPR001715">
    <property type="entry name" value="CH_dom"/>
</dbReference>
<sequence>DYTAWCNHYLVRGLYREITSDLRTAVGDGSTLVNLVECLTRKSIHGIYRQPVTWTQKLDNIHACFQFLTSEGIRTTGISPEDIIEGKLRSILRLFQCLETHFEGPSVPG</sequence>
<accession>A0A6S7G8Z8</accession>